<dbReference type="GO" id="GO:0000287">
    <property type="term" value="F:magnesium ion binding"/>
    <property type="evidence" value="ECO:0007669"/>
    <property type="project" value="UniProtKB-UniRule"/>
</dbReference>
<feature type="active site" description="Proton acceptor" evidence="4">
    <location>
        <position position="253"/>
    </location>
</feature>
<feature type="binding site" evidence="4">
    <location>
        <position position="180"/>
    </location>
    <ligand>
        <name>Mg(2+)</name>
        <dbReference type="ChEBI" id="CHEBI:18420"/>
    </ligand>
</feature>
<name>A0AAW4PQF2_9EURY</name>
<dbReference type="SFLD" id="SFLDG00180">
    <property type="entry name" value="muconate_cycloisomerase"/>
    <property type="match status" value="1"/>
</dbReference>
<dbReference type="SFLD" id="SFLDF00009">
    <property type="entry name" value="o-succinylbenzoate_synthase"/>
    <property type="match status" value="1"/>
</dbReference>
<comment type="pathway">
    <text evidence="4">Quinol/quinone metabolism; menaquinone biosynthesis.</text>
</comment>
<feature type="active site" description="Proton donor" evidence="4">
    <location>
        <position position="151"/>
    </location>
</feature>
<proteinExistence type="inferred from homology"/>
<dbReference type="RefSeq" id="WP_220618328.1">
    <property type="nucleotide sequence ID" value="NZ_RKLR01000003.1"/>
</dbReference>
<dbReference type="CDD" id="cd03320">
    <property type="entry name" value="OSBS"/>
    <property type="match status" value="1"/>
</dbReference>
<comment type="caution">
    <text evidence="7">The sequence shown here is derived from an EMBL/GenBank/DDBJ whole genome shotgun (WGS) entry which is preliminary data.</text>
</comment>
<keyword evidence="1 4" id="KW-0479">Metal-binding</keyword>
<evidence type="ECO:0000259" key="6">
    <source>
        <dbReference type="SMART" id="SM00922"/>
    </source>
</evidence>
<dbReference type="PANTHER" id="PTHR48073:SF2">
    <property type="entry name" value="O-SUCCINYLBENZOATE SYNTHASE"/>
    <property type="match status" value="1"/>
</dbReference>
<dbReference type="SUPFAM" id="SSF54826">
    <property type="entry name" value="Enolase N-terminal domain-like"/>
    <property type="match status" value="1"/>
</dbReference>
<evidence type="ECO:0000256" key="5">
    <source>
        <dbReference type="SAM" id="MobiDB-lite"/>
    </source>
</evidence>
<accession>A0AAW4PQF2</accession>
<reference evidence="7 8" key="1">
    <citation type="submission" date="2021-06" db="EMBL/GenBank/DDBJ databases">
        <title>Halomicroarcula sp. a new haloarchaeum isolated from saline soil.</title>
        <authorList>
            <person name="Duran-Viseras A."/>
            <person name="Sanchez-Porro C."/>
            <person name="Ventosa A."/>
        </authorList>
    </citation>
    <scope>NUCLEOTIDE SEQUENCE [LARGE SCALE GENOMIC DNA]</scope>
    <source>
        <strain evidence="7 8">F13</strain>
    </source>
</reference>
<dbReference type="Gene3D" id="3.30.390.10">
    <property type="entry name" value="Enolase-like, N-terminal domain"/>
    <property type="match status" value="1"/>
</dbReference>
<sequence>MKTTPFSLPLRSPLATASGTIDEREGVVVRYDHRGTTGVGEATPLPGWTESLEACRSGLADAAAAEADGGHTAAMLALDAAEVPAARHGFATALLDADARADGVALYRWFDADRRCRSVPVNATVGDGTPQETADAVASAVDAGFDCCKVKVGARPVEDDVERIGALRDRVGDGVTLRADANGAWSRDEAERAFERFAYLGVEYVEQPLPADDVDGHAALRGGPVGVALDESLVDRRVDKILDADAADVLVLKPMVLGGPGNAHTLAMRARERGVDPVVTTTIDGVVARLAALHVAAAIPDVRACGLATGDRLATDLAPDPATVSDGRMAVPQSPGLGVDPAEVGPDA</sequence>
<keyword evidence="4" id="KW-0474">Menaquinone biosynthesis</keyword>
<feature type="domain" description="Mandelate racemase/muconate lactonizing enzyme C-terminal" evidence="6">
    <location>
        <begin position="130"/>
        <end position="224"/>
    </location>
</feature>
<keyword evidence="3 4" id="KW-0456">Lyase</keyword>
<dbReference type="SMART" id="SM00922">
    <property type="entry name" value="MR_MLE"/>
    <property type="match status" value="1"/>
</dbReference>
<dbReference type="GO" id="GO:0043748">
    <property type="term" value="F:O-succinylbenzoate synthase activity"/>
    <property type="evidence" value="ECO:0007669"/>
    <property type="project" value="UniProtKB-EC"/>
</dbReference>
<comment type="pathway">
    <text evidence="4">Quinol/quinone metabolism; 1,4-dihydroxy-2-naphthoate biosynthesis; 1,4-dihydroxy-2-naphthoate from chorismate: step 4/7.</text>
</comment>
<comment type="catalytic activity">
    <reaction evidence="4">
        <text>(1R,6R)-6-hydroxy-2-succinyl-cyclohexa-2,4-diene-1-carboxylate = 2-succinylbenzoate + H2O</text>
        <dbReference type="Rhea" id="RHEA:10196"/>
        <dbReference type="ChEBI" id="CHEBI:15377"/>
        <dbReference type="ChEBI" id="CHEBI:18325"/>
        <dbReference type="ChEBI" id="CHEBI:58689"/>
        <dbReference type="EC" id="4.2.1.113"/>
    </reaction>
</comment>
<dbReference type="Proteomes" id="UP001430377">
    <property type="component" value="Unassembled WGS sequence"/>
</dbReference>
<dbReference type="InterPro" id="IPR010196">
    <property type="entry name" value="OSB_synthase_MenC1"/>
</dbReference>
<organism evidence="7 8">
    <name type="scientific">Haloarcula rubra</name>
    <dbReference type="NCBI Taxonomy" id="2487747"/>
    <lineage>
        <taxon>Archaea</taxon>
        <taxon>Methanobacteriati</taxon>
        <taxon>Methanobacteriota</taxon>
        <taxon>Stenosarchaea group</taxon>
        <taxon>Halobacteria</taxon>
        <taxon>Halobacteriales</taxon>
        <taxon>Haloarculaceae</taxon>
        <taxon>Haloarcula</taxon>
    </lineage>
</organism>
<comment type="function">
    <text evidence="4">Converts 2-succinyl-6-hydroxy-2,4-cyclohexadiene-1-carboxylate (SHCHC) to 2-succinylbenzoate (OSB).</text>
</comment>
<evidence type="ECO:0000313" key="8">
    <source>
        <dbReference type="Proteomes" id="UP001430377"/>
    </source>
</evidence>
<evidence type="ECO:0000313" key="7">
    <source>
        <dbReference type="EMBL" id="MBX0323357.1"/>
    </source>
</evidence>
<dbReference type="SFLD" id="SFLDS00001">
    <property type="entry name" value="Enolase"/>
    <property type="match status" value="1"/>
</dbReference>
<dbReference type="Pfam" id="PF13378">
    <property type="entry name" value="MR_MLE_C"/>
    <property type="match status" value="1"/>
</dbReference>
<dbReference type="InterPro" id="IPR041338">
    <property type="entry name" value="OSBS_N"/>
</dbReference>
<dbReference type="PROSITE" id="PS00909">
    <property type="entry name" value="MR_MLE_2"/>
    <property type="match status" value="1"/>
</dbReference>
<evidence type="ECO:0000256" key="1">
    <source>
        <dbReference type="ARBA" id="ARBA00022723"/>
    </source>
</evidence>
<dbReference type="InterPro" id="IPR018110">
    <property type="entry name" value="Mandel_Rmase/mucon_lact_enz_CS"/>
</dbReference>
<dbReference type="GO" id="GO:0009063">
    <property type="term" value="P:amino acid catabolic process"/>
    <property type="evidence" value="ECO:0007669"/>
    <property type="project" value="InterPro"/>
</dbReference>
<dbReference type="InterPro" id="IPR013342">
    <property type="entry name" value="Mandelate_racemase_C"/>
</dbReference>
<dbReference type="GO" id="GO:0009234">
    <property type="term" value="P:menaquinone biosynthetic process"/>
    <property type="evidence" value="ECO:0007669"/>
    <property type="project" value="UniProtKB-UniRule"/>
</dbReference>
<keyword evidence="8" id="KW-1185">Reference proteome</keyword>
<dbReference type="Gene3D" id="3.20.20.120">
    <property type="entry name" value="Enolase-like C-terminal domain"/>
    <property type="match status" value="1"/>
</dbReference>
<feature type="region of interest" description="Disordered" evidence="5">
    <location>
        <begin position="318"/>
        <end position="348"/>
    </location>
</feature>
<dbReference type="HAMAP" id="MF_00470">
    <property type="entry name" value="MenC_1"/>
    <property type="match status" value="1"/>
</dbReference>
<comment type="cofactor">
    <cofactor evidence="4">
        <name>a divalent metal cation</name>
        <dbReference type="ChEBI" id="CHEBI:60240"/>
    </cofactor>
</comment>
<keyword evidence="2 4" id="KW-0460">Magnesium</keyword>
<dbReference type="Pfam" id="PF21508">
    <property type="entry name" value="MenC_N"/>
    <property type="match status" value="1"/>
</dbReference>
<evidence type="ECO:0000256" key="3">
    <source>
        <dbReference type="ARBA" id="ARBA00023239"/>
    </source>
</evidence>
<dbReference type="InterPro" id="IPR029017">
    <property type="entry name" value="Enolase-like_N"/>
</dbReference>
<feature type="binding site" evidence="4">
    <location>
        <position position="230"/>
    </location>
    <ligand>
        <name>Mg(2+)</name>
        <dbReference type="ChEBI" id="CHEBI:18420"/>
    </ligand>
</feature>
<protein>
    <recommendedName>
        <fullName evidence="4">o-succinylbenzoate synthase</fullName>
        <shortName evidence="4">OSB synthase</shortName>
        <shortName evidence="4">OSBS</shortName>
        <ecNumber evidence="4">4.2.1.113</ecNumber>
    </recommendedName>
    <alternativeName>
        <fullName evidence="4">4-(2'-carboxyphenyl)-4-oxybutyric acid synthase</fullName>
    </alternativeName>
    <alternativeName>
        <fullName evidence="4">o-succinylbenzoic acid synthase</fullName>
    </alternativeName>
</protein>
<dbReference type="InterPro" id="IPR029065">
    <property type="entry name" value="Enolase_C-like"/>
</dbReference>
<comment type="similarity">
    <text evidence="4">Belongs to the mandelate racemase/muconate lactonizing enzyme family. MenC type 1 subfamily.</text>
</comment>
<dbReference type="PANTHER" id="PTHR48073">
    <property type="entry name" value="O-SUCCINYLBENZOATE SYNTHASE-RELATED"/>
    <property type="match status" value="1"/>
</dbReference>
<dbReference type="SUPFAM" id="SSF51604">
    <property type="entry name" value="Enolase C-terminal domain-like"/>
    <property type="match status" value="1"/>
</dbReference>
<evidence type="ECO:0000256" key="4">
    <source>
        <dbReference type="HAMAP-Rule" id="MF_00470"/>
    </source>
</evidence>
<evidence type="ECO:0000256" key="2">
    <source>
        <dbReference type="ARBA" id="ARBA00022842"/>
    </source>
</evidence>
<dbReference type="EC" id="4.2.1.113" evidence="4"/>
<dbReference type="InterPro" id="IPR036849">
    <property type="entry name" value="Enolase-like_C_sf"/>
</dbReference>
<dbReference type="EMBL" id="RKLR01000003">
    <property type="protein sequence ID" value="MBX0323357.1"/>
    <property type="molecule type" value="Genomic_DNA"/>
</dbReference>
<gene>
    <name evidence="4" type="primary">menC</name>
    <name evidence="7" type="ORF">EGH21_09985</name>
</gene>
<dbReference type="AlphaFoldDB" id="A0AAW4PQF2"/>
<feature type="binding site" evidence="4">
    <location>
        <position position="206"/>
    </location>
    <ligand>
        <name>Mg(2+)</name>
        <dbReference type="ChEBI" id="CHEBI:18420"/>
    </ligand>
</feature>